<organism evidence="1 2">
    <name type="scientific">Streptacidiphilus fuscans</name>
    <dbReference type="NCBI Taxonomy" id="2789292"/>
    <lineage>
        <taxon>Bacteria</taxon>
        <taxon>Bacillati</taxon>
        <taxon>Actinomycetota</taxon>
        <taxon>Actinomycetes</taxon>
        <taxon>Kitasatosporales</taxon>
        <taxon>Streptomycetaceae</taxon>
        <taxon>Streptacidiphilus</taxon>
    </lineage>
</organism>
<dbReference type="EMBL" id="JADPRT010000018">
    <property type="protein sequence ID" value="MBF9072747.1"/>
    <property type="molecule type" value="Genomic_DNA"/>
</dbReference>
<evidence type="ECO:0000313" key="2">
    <source>
        <dbReference type="Proteomes" id="UP000657385"/>
    </source>
</evidence>
<protein>
    <submittedName>
        <fullName evidence="1">Uncharacterized protein</fullName>
    </submittedName>
</protein>
<name>A0A931BCI0_9ACTN</name>
<accession>A0A931BCI0</accession>
<reference evidence="1" key="1">
    <citation type="submission" date="2020-11" db="EMBL/GenBank/DDBJ databases">
        <title>Isolation and identification of active actinomycetes.</title>
        <authorList>
            <person name="Yu B."/>
        </authorList>
    </citation>
    <scope>NUCLEOTIDE SEQUENCE</scope>
    <source>
        <strain evidence="1">NEAU-YB345</strain>
    </source>
</reference>
<dbReference type="AlphaFoldDB" id="A0A931BCI0"/>
<keyword evidence="2" id="KW-1185">Reference proteome</keyword>
<proteinExistence type="predicted"/>
<dbReference type="Proteomes" id="UP000657385">
    <property type="component" value="Unassembled WGS sequence"/>
</dbReference>
<sequence>MTDITPDHPTPAQLIHAAVEQGCPPATVDLIAALATAGIPHRIEPEPDGSGRLALSLPHEHAATTGIDAVRWRSSSDSPGWCSASLDSRECHLVTGRVRLPTTSLMYLQPPPDAM</sequence>
<evidence type="ECO:0000313" key="1">
    <source>
        <dbReference type="EMBL" id="MBF9072747.1"/>
    </source>
</evidence>
<gene>
    <name evidence="1" type="ORF">I2501_32500</name>
</gene>
<dbReference type="RefSeq" id="WP_196197904.1">
    <property type="nucleotide sequence ID" value="NZ_JADPRT010000018.1"/>
</dbReference>
<comment type="caution">
    <text evidence="1">The sequence shown here is derived from an EMBL/GenBank/DDBJ whole genome shotgun (WGS) entry which is preliminary data.</text>
</comment>